<feature type="compositionally biased region" description="Gly residues" evidence="6">
    <location>
        <begin position="61"/>
        <end position="73"/>
    </location>
</feature>
<name>A0A8M1GKE7_URSMA</name>
<evidence type="ECO:0000256" key="1">
    <source>
        <dbReference type="ARBA" id="ARBA00004155"/>
    </source>
</evidence>
<dbReference type="CTD" id="56834"/>
<evidence type="ECO:0000256" key="2">
    <source>
        <dbReference type="ARBA" id="ARBA00022692"/>
    </source>
</evidence>
<dbReference type="PANTHER" id="PTHR15146:SF5">
    <property type="entry name" value="INTEGRAL MEMBRANE PROTEIN GPR137"/>
    <property type="match status" value="1"/>
</dbReference>
<reference evidence="9" key="1">
    <citation type="submission" date="2025-08" db="UniProtKB">
        <authorList>
            <consortium name="RefSeq"/>
        </authorList>
    </citation>
    <scope>IDENTIFICATION</scope>
    <source>
        <tissue evidence="9">Whole blood</tissue>
    </source>
</reference>
<dbReference type="GO" id="GO:0045671">
    <property type="term" value="P:negative regulation of osteoclast differentiation"/>
    <property type="evidence" value="ECO:0007669"/>
    <property type="project" value="TreeGrafter"/>
</dbReference>
<dbReference type="InterPro" id="IPR029723">
    <property type="entry name" value="GPR137"/>
</dbReference>
<organism evidence="8 9">
    <name type="scientific">Ursus maritimus</name>
    <name type="common">Polar bear</name>
    <name type="synonym">Thalarctos maritimus</name>
    <dbReference type="NCBI Taxonomy" id="29073"/>
    <lineage>
        <taxon>Eukaryota</taxon>
        <taxon>Metazoa</taxon>
        <taxon>Chordata</taxon>
        <taxon>Craniata</taxon>
        <taxon>Vertebrata</taxon>
        <taxon>Euteleostomi</taxon>
        <taxon>Mammalia</taxon>
        <taxon>Eutheria</taxon>
        <taxon>Laurasiatheria</taxon>
        <taxon>Carnivora</taxon>
        <taxon>Caniformia</taxon>
        <taxon>Ursidae</taxon>
        <taxon>Ursus</taxon>
    </lineage>
</organism>
<evidence type="ECO:0000256" key="3">
    <source>
        <dbReference type="ARBA" id="ARBA00022989"/>
    </source>
</evidence>
<feature type="region of interest" description="Disordered" evidence="6">
    <location>
        <begin position="61"/>
        <end position="105"/>
    </location>
</feature>
<accession>A0A8M1GKE7</accession>
<dbReference type="Proteomes" id="UP000261680">
    <property type="component" value="Unplaced"/>
</dbReference>
<evidence type="ECO:0000256" key="5">
    <source>
        <dbReference type="ARBA" id="ARBA00023228"/>
    </source>
</evidence>
<keyword evidence="8" id="KW-1185">Reference proteome</keyword>
<dbReference type="GeneID" id="103679424"/>
<evidence type="ECO:0000256" key="7">
    <source>
        <dbReference type="SAM" id="Phobius"/>
    </source>
</evidence>
<gene>
    <name evidence="9" type="primary">GPR137</name>
</gene>
<keyword evidence="2 7" id="KW-0812">Transmembrane</keyword>
<evidence type="ECO:0000313" key="9">
    <source>
        <dbReference type="RefSeq" id="XP_040495237.1"/>
    </source>
</evidence>
<evidence type="ECO:0000256" key="4">
    <source>
        <dbReference type="ARBA" id="ARBA00023136"/>
    </source>
</evidence>
<feature type="transmembrane region" description="Helical" evidence="7">
    <location>
        <begin position="243"/>
        <end position="265"/>
    </location>
</feature>
<dbReference type="GO" id="GO:0005765">
    <property type="term" value="C:lysosomal membrane"/>
    <property type="evidence" value="ECO:0007669"/>
    <property type="project" value="UniProtKB-SubCell"/>
</dbReference>
<dbReference type="GO" id="GO:1904263">
    <property type="term" value="P:positive regulation of TORC1 signaling"/>
    <property type="evidence" value="ECO:0007669"/>
    <property type="project" value="TreeGrafter"/>
</dbReference>
<evidence type="ECO:0000256" key="6">
    <source>
        <dbReference type="SAM" id="MobiDB-lite"/>
    </source>
</evidence>
<proteinExistence type="predicted"/>
<keyword evidence="3 7" id="KW-1133">Transmembrane helix</keyword>
<sequence>MRFRPSVSASAASSNPWRPPAAHLAPILERLRAGHGAARGCGAGGTRPCALNVANDTRAGAGAGGGGAAGAGELGSRSPGSQRPEPAPPAASGGPGVGLLPPPEAGEWMQWGVGWGGGSFRNSEDRRQRPSPIRIIGGEREPQFGEGESWASSVPRSGRCLQPKGCVQGQGEAPAGDEPRLGTSVCQAAAMGGAMVLLYASRACYNLAALALAPRSRLDAFDYDWYNVSDQADLVNDLGNKGYLVFGLILFVWELLPTTLLVGFFRVHRPPQDLSTSRILNGQVFGSRSYFFDRAGHCEDEGCSWDHGRSESTSLSGSLGSGSWYGAIGREPGWCGGSQTRTTPLLFSQVLGPGGHHHSLYSTPQT</sequence>
<dbReference type="AlphaFoldDB" id="A0A8M1GKE7"/>
<feature type="region of interest" description="Disordered" evidence="6">
    <location>
        <begin position="1"/>
        <end position="20"/>
    </location>
</feature>
<protein>
    <submittedName>
        <fullName evidence="9">Integral membrane protein GPR137 isoform X2</fullName>
    </submittedName>
</protein>
<dbReference type="PANTHER" id="PTHR15146">
    <property type="entry name" value="INTEGRAL MEMBRANE PROTEIN GPR137"/>
    <property type="match status" value="1"/>
</dbReference>
<dbReference type="GO" id="GO:0045779">
    <property type="term" value="P:negative regulation of bone resorption"/>
    <property type="evidence" value="ECO:0007669"/>
    <property type="project" value="TreeGrafter"/>
</dbReference>
<keyword evidence="5" id="KW-0458">Lysosome</keyword>
<comment type="subcellular location">
    <subcellularLocation>
        <location evidence="1">Lysosome membrane</location>
        <topology evidence="1">Multi-pass membrane protein</topology>
    </subcellularLocation>
</comment>
<dbReference type="GO" id="GO:0010506">
    <property type="term" value="P:regulation of autophagy"/>
    <property type="evidence" value="ECO:0007669"/>
    <property type="project" value="TreeGrafter"/>
</dbReference>
<dbReference type="RefSeq" id="XP_040495237.1">
    <property type="nucleotide sequence ID" value="XM_040639303.1"/>
</dbReference>
<keyword evidence="4 7" id="KW-0472">Membrane</keyword>
<feature type="compositionally biased region" description="Low complexity" evidence="6">
    <location>
        <begin position="1"/>
        <end position="14"/>
    </location>
</feature>
<evidence type="ECO:0000313" key="8">
    <source>
        <dbReference type="Proteomes" id="UP000261680"/>
    </source>
</evidence>